<dbReference type="EC" id="2.-.-.-" evidence="2"/>
<comment type="caution">
    <text evidence="2">The sequence shown here is derived from an EMBL/GenBank/DDBJ whole genome shotgun (WGS) entry which is preliminary data.</text>
</comment>
<dbReference type="Gene3D" id="3.40.630.30">
    <property type="match status" value="1"/>
</dbReference>
<sequence>MRDRVDVTSGLVLRRWASGDAVSVMAAFADPLMRGQASVPVDSAQAAERWITERGDDWAAGSAFAFAVVDGEDTVLGQVSVGAVNRRHSTGWVSYWTTAAARGKGVASLACRTLADWAFHDADLFRLELGHRVNNPASCRVAHAAGFSVEGRQRQKLAYDGMRYDVELHARLVTDLPH</sequence>
<evidence type="ECO:0000259" key="1">
    <source>
        <dbReference type="PROSITE" id="PS51186"/>
    </source>
</evidence>
<dbReference type="InterPro" id="IPR016181">
    <property type="entry name" value="Acyl_CoA_acyltransferase"/>
</dbReference>
<proteinExistence type="predicted"/>
<dbReference type="PANTHER" id="PTHR43441">
    <property type="entry name" value="RIBOSOMAL-PROTEIN-SERINE ACETYLTRANSFERASE"/>
    <property type="match status" value="1"/>
</dbReference>
<reference evidence="2 3" key="1">
    <citation type="submission" date="2024-03" db="EMBL/GenBank/DDBJ databases">
        <title>Novel Streptomyces species of biotechnological and ecological value are a feature of Machair soil.</title>
        <authorList>
            <person name="Prole J.R."/>
            <person name="Goodfellow M."/>
            <person name="Allenby N."/>
            <person name="Ward A.C."/>
        </authorList>
    </citation>
    <scope>NUCLEOTIDE SEQUENCE [LARGE SCALE GENOMIC DNA]</scope>
    <source>
        <strain evidence="2 3">MS1.HAVA.3</strain>
    </source>
</reference>
<accession>A0ABU8TXX3</accession>
<keyword evidence="3" id="KW-1185">Reference proteome</keyword>
<name>A0ABU8TXX3_9ACTN</name>
<evidence type="ECO:0000313" key="2">
    <source>
        <dbReference type="EMBL" id="MEJ8640468.1"/>
    </source>
</evidence>
<dbReference type="InterPro" id="IPR051908">
    <property type="entry name" value="Ribosomal_N-acetyltransferase"/>
</dbReference>
<evidence type="ECO:0000313" key="3">
    <source>
        <dbReference type="Proteomes" id="UP001382904"/>
    </source>
</evidence>
<dbReference type="Pfam" id="PF13302">
    <property type="entry name" value="Acetyltransf_3"/>
    <property type="match status" value="1"/>
</dbReference>
<dbReference type="EMBL" id="JBBKAM010000002">
    <property type="protein sequence ID" value="MEJ8640468.1"/>
    <property type="molecule type" value="Genomic_DNA"/>
</dbReference>
<dbReference type="Proteomes" id="UP001382904">
    <property type="component" value="Unassembled WGS sequence"/>
</dbReference>
<keyword evidence="2" id="KW-0808">Transferase</keyword>
<dbReference type="SUPFAM" id="SSF55729">
    <property type="entry name" value="Acyl-CoA N-acyltransferases (Nat)"/>
    <property type="match status" value="1"/>
</dbReference>
<dbReference type="PROSITE" id="PS51186">
    <property type="entry name" value="GNAT"/>
    <property type="match status" value="1"/>
</dbReference>
<dbReference type="PANTHER" id="PTHR43441:SF10">
    <property type="entry name" value="ACETYLTRANSFERASE"/>
    <property type="match status" value="1"/>
</dbReference>
<dbReference type="GO" id="GO:0016740">
    <property type="term" value="F:transferase activity"/>
    <property type="evidence" value="ECO:0007669"/>
    <property type="project" value="UniProtKB-KW"/>
</dbReference>
<gene>
    <name evidence="2" type="ORF">WKI68_01535</name>
</gene>
<protein>
    <submittedName>
        <fullName evidence="2">GNAT family protein</fullName>
        <ecNumber evidence="2">2.-.-.-</ecNumber>
    </submittedName>
</protein>
<organism evidence="2 3">
    <name type="scientific">Streptomyces caledonius</name>
    <dbReference type="NCBI Taxonomy" id="3134107"/>
    <lineage>
        <taxon>Bacteria</taxon>
        <taxon>Bacillati</taxon>
        <taxon>Actinomycetota</taxon>
        <taxon>Actinomycetes</taxon>
        <taxon>Kitasatosporales</taxon>
        <taxon>Streptomycetaceae</taxon>
        <taxon>Streptomyces</taxon>
    </lineage>
</organism>
<feature type="domain" description="N-acetyltransferase" evidence="1">
    <location>
        <begin position="11"/>
        <end position="167"/>
    </location>
</feature>
<dbReference type="InterPro" id="IPR000182">
    <property type="entry name" value="GNAT_dom"/>
</dbReference>